<keyword evidence="1" id="KW-0812">Transmembrane</keyword>
<dbReference type="OrthoDB" id="6489350at2759"/>
<dbReference type="PANTHER" id="PTHR11161:SF0">
    <property type="entry name" value="O-ACYLTRANSFERASE LIKE PROTEIN"/>
    <property type="match status" value="1"/>
</dbReference>
<dbReference type="Proteomes" id="UP000821853">
    <property type="component" value="Chromosome 1"/>
</dbReference>
<evidence type="ECO:0000256" key="1">
    <source>
        <dbReference type="SAM" id="Phobius"/>
    </source>
</evidence>
<evidence type="ECO:0008006" key="4">
    <source>
        <dbReference type="Google" id="ProtNLM"/>
    </source>
</evidence>
<gene>
    <name evidence="2" type="ORF">HPB48_003922</name>
</gene>
<dbReference type="AlphaFoldDB" id="A0A9J6FHN2"/>
<feature type="transmembrane region" description="Helical" evidence="1">
    <location>
        <begin position="103"/>
        <end position="125"/>
    </location>
</feature>
<dbReference type="EMBL" id="JABSTR010000001">
    <property type="protein sequence ID" value="KAH9361404.1"/>
    <property type="molecule type" value="Genomic_DNA"/>
</dbReference>
<feature type="transmembrane region" description="Helical" evidence="1">
    <location>
        <begin position="131"/>
        <end position="152"/>
    </location>
</feature>
<evidence type="ECO:0000313" key="2">
    <source>
        <dbReference type="EMBL" id="KAH9361404.1"/>
    </source>
</evidence>
<name>A0A9J6FHN2_HAELO</name>
<proteinExistence type="predicted"/>
<dbReference type="InterPro" id="IPR052728">
    <property type="entry name" value="O2_lipid_transport_reg"/>
</dbReference>
<dbReference type="PANTHER" id="PTHR11161">
    <property type="entry name" value="O-ACYLTRANSFERASE"/>
    <property type="match status" value="1"/>
</dbReference>
<feature type="transmembrane region" description="Helical" evidence="1">
    <location>
        <begin position="71"/>
        <end position="91"/>
    </location>
</feature>
<reference evidence="2 3" key="1">
    <citation type="journal article" date="2020" name="Cell">
        <title>Large-Scale Comparative Analyses of Tick Genomes Elucidate Their Genetic Diversity and Vector Capacities.</title>
        <authorList>
            <consortium name="Tick Genome and Microbiome Consortium (TIGMIC)"/>
            <person name="Jia N."/>
            <person name="Wang J."/>
            <person name="Shi W."/>
            <person name="Du L."/>
            <person name="Sun Y."/>
            <person name="Zhan W."/>
            <person name="Jiang J.F."/>
            <person name="Wang Q."/>
            <person name="Zhang B."/>
            <person name="Ji P."/>
            <person name="Bell-Sakyi L."/>
            <person name="Cui X.M."/>
            <person name="Yuan T.T."/>
            <person name="Jiang B.G."/>
            <person name="Yang W.F."/>
            <person name="Lam T.T."/>
            <person name="Chang Q.C."/>
            <person name="Ding S.J."/>
            <person name="Wang X.J."/>
            <person name="Zhu J.G."/>
            <person name="Ruan X.D."/>
            <person name="Zhao L."/>
            <person name="Wei J.T."/>
            <person name="Ye R.Z."/>
            <person name="Que T.C."/>
            <person name="Du C.H."/>
            <person name="Zhou Y.H."/>
            <person name="Cheng J.X."/>
            <person name="Dai P.F."/>
            <person name="Guo W.B."/>
            <person name="Han X.H."/>
            <person name="Huang E.J."/>
            <person name="Li L.F."/>
            <person name="Wei W."/>
            <person name="Gao Y.C."/>
            <person name="Liu J.Z."/>
            <person name="Shao H.Z."/>
            <person name="Wang X."/>
            <person name="Wang C.C."/>
            <person name="Yang T.C."/>
            <person name="Huo Q.B."/>
            <person name="Li W."/>
            <person name="Chen H.Y."/>
            <person name="Chen S.E."/>
            <person name="Zhou L.G."/>
            <person name="Ni X.B."/>
            <person name="Tian J.H."/>
            <person name="Sheng Y."/>
            <person name="Liu T."/>
            <person name="Pan Y.S."/>
            <person name="Xia L.Y."/>
            <person name="Li J."/>
            <person name="Zhao F."/>
            <person name="Cao W.C."/>
        </authorList>
    </citation>
    <scope>NUCLEOTIDE SEQUENCE [LARGE SCALE GENOMIC DNA]</scope>
    <source>
        <strain evidence="2">HaeL-2018</strain>
    </source>
</reference>
<accession>A0A9J6FHN2</accession>
<sequence length="236" mass="26157">MRDSPDQSGSHHRRRRCTKGGLIARRSAIPAVDRHENCAGLTLVYGVYEWNAHSPPGPLLSVLYGATSRPAWTLCVAWVAFACFVNTLLSWKAFVPLSKMTFMVYLLHPPLMFMYAAHTMNAIYVTQFMVVYVYFAHLLACYMAAFVGCVTCETPFINVEKILFKGISDFRSRRRRELRIPRAPPAPRPSSRPAVVADAGLVDSRAPDCAVMADMSSAGRFSPAGADCARSDSCRL</sequence>
<comment type="caution">
    <text evidence="2">The sequence shown here is derived from an EMBL/GenBank/DDBJ whole genome shotgun (WGS) entry which is preliminary data.</text>
</comment>
<organism evidence="2 3">
    <name type="scientific">Haemaphysalis longicornis</name>
    <name type="common">Bush tick</name>
    <dbReference type="NCBI Taxonomy" id="44386"/>
    <lineage>
        <taxon>Eukaryota</taxon>
        <taxon>Metazoa</taxon>
        <taxon>Ecdysozoa</taxon>
        <taxon>Arthropoda</taxon>
        <taxon>Chelicerata</taxon>
        <taxon>Arachnida</taxon>
        <taxon>Acari</taxon>
        <taxon>Parasitiformes</taxon>
        <taxon>Ixodida</taxon>
        <taxon>Ixodoidea</taxon>
        <taxon>Ixodidae</taxon>
        <taxon>Haemaphysalinae</taxon>
        <taxon>Haemaphysalis</taxon>
    </lineage>
</organism>
<keyword evidence="1" id="KW-0472">Membrane</keyword>
<dbReference type="VEuPathDB" id="VectorBase:HLOH_046608"/>
<keyword evidence="3" id="KW-1185">Reference proteome</keyword>
<evidence type="ECO:0000313" key="3">
    <source>
        <dbReference type="Proteomes" id="UP000821853"/>
    </source>
</evidence>
<keyword evidence="1" id="KW-1133">Transmembrane helix</keyword>
<protein>
    <recommendedName>
        <fullName evidence="4">Acyltransferase 3 domain-containing protein</fullName>
    </recommendedName>
</protein>